<sequence length="625" mass="70492">MCAGHSIDRIEMIEFLTNVVHRHLTDCPELQKVLDLRDTVLTGRVKKAFPRVEFKRKQMRREHHRKVWIYVNIRRKLSRTPTDTPVQTSHKATPTKNWTPLAATPSNPTSQTPSSPVSEDALASFCPHPNTSYERCHSSPLEVAESVSPSESSPESVSGFDGVLSCLSACNSYDNQSTEGNGLLIDGVAMQRWVVSHYVQDDTSFVPVQDVVKAFKEEYNVDLSYKECHQMILSAFTTPRNRLIAKKTVRVSTFGQQYVYRGIAPINKAICSSGETKDPEDCDSDQINCQSENPARDNTHAWKEKIRDITDERDQALLERNQALTALMELETKHQEAKQLIEKLRKEILCKSAAEKPSEALNETRMKEGFCLRSPAQRFSVTQCDGNCDNFSSVVGKDSDTDLNNKHCDWLLLREVVTQAKEERDCLLKRLEIVKSERNSYLDRLHSLEKENQQLKDDVGVRNSELPQSRLLDDISRHFQTRCQGENDAKGALSSALSHLKSKRKQISPSRLTKSPKYENSNLNEVHKEPNSLEHQTASQEVHAHSPIPTHSEVSSPGNLTAFNGERFIDKEGLCNIVSSKISNNSVSNNSTVVSHGEEQESNDDFLVFTSGSEMIGFTRHPLED</sequence>
<keyword evidence="4" id="KW-1185">Reference proteome</keyword>
<reference evidence="3 4" key="1">
    <citation type="submission" date="2022-05" db="EMBL/GenBank/DDBJ databases">
        <authorList>
            <consortium name="Genoscope - CEA"/>
            <person name="William W."/>
        </authorList>
    </citation>
    <scope>NUCLEOTIDE SEQUENCE [LARGE SCALE GENOMIC DNA]</scope>
</reference>
<dbReference type="Proteomes" id="UP001159405">
    <property type="component" value="Unassembled WGS sequence"/>
</dbReference>
<accession>A0ABN8S6K5</accession>
<feature type="region of interest" description="Disordered" evidence="2">
    <location>
        <begin position="80"/>
        <end position="122"/>
    </location>
</feature>
<name>A0ABN8S6K5_9CNID</name>
<evidence type="ECO:0000256" key="1">
    <source>
        <dbReference type="SAM" id="Coils"/>
    </source>
</evidence>
<dbReference type="EMBL" id="CALNXK010000538">
    <property type="protein sequence ID" value="CAH3187357.1"/>
    <property type="molecule type" value="Genomic_DNA"/>
</dbReference>
<proteinExistence type="predicted"/>
<keyword evidence="1" id="KW-0175">Coiled coil</keyword>
<evidence type="ECO:0000313" key="4">
    <source>
        <dbReference type="Proteomes" id="UP001159405"/>
    </source>
</evidence>
<feature type="coiled-coil region" evidence="1">
    <location>
        <begin position="313"/>
        <end position="347"/>
    </location>
</feature>
<feature type="compositionally biased region" description="Polar residues" evidence="2">
    <location>
        <begin position="80"/>
        <end position="98"/>
    </location>
</feature>
<evidence type="ECO:0000256" key="2">
    <source>
        <dbReference type="SAM" id="MobiDB-lite"/>
    </source>
</evidence>
<feature type="coiled-coil region" evidence="1">
    <location>
        <begin position="417"/>
        <end position="458"/>
    </location>
</feature>
<feature type="region of interest" description="Disordered" evidence="2">
    <location>
        <begin position="499"/>
        <end position="557"/>
    </location>
</feature>
<comment type="caution">
    <text evidence="3">The sequence shown here is derived from an EMBL/GenBank/DDBJ whole genome shotgun (WGS) entry which is preliminary data.</text>
</comment>
<organism evidence="3 4">
    <name type="scientific">Porites lobata</name>
    <dbReference type="NCBI Taxonomy" id="104759"/>
    <lineage>
        <taxon>Eukaryota</taxon>
        <taxon>Metazoa</taxon>
        <taxon>Cnidaria</taxon>
        <taxon>Anthozoa</taxon>
        <taxon>Hexacorallia</taxon>
        <taxon>Scleractinia</taxon>
        <taxon>Fungiina</taxon>
        <taxon>Poritidae</taxon>
        <taxon>Porites</taxon>
    </lineage>
</organism>
<protein>
    <submittedName>
        <fullName evidence="3">Uncharacterized protein</fullName>
    </submittedName>
</protein>
<gene>
    <name evidence="3" type="ORF">PLOB_00037239</name>
</gene>
<feature type="compositionally biased region" description="Polar residues" evidence="2">
    <location>
        <begin position="507"/>
        <end position="524"/>
    </location>
</feature>
<feature type="compositionally biased region" description="Low complexity" evidence="2">
    <location>
        <begin position="104"/>
        <end position="116"/>
    </location>
</feature>
<evidence type="ECO:0000313" key="3">
    <source>
        <dbReference type="EMBL" id="CAH3187357.1"/>
    </source>
</evidence>